<reference evidence="2 3" key="1">
    <citation type="journal article" date="2020" name="ISME J.">
        <title>Uncovering the hidden diversity of litter-decomposition mechanisms in mushroom-forming fungi.</title>
        <authorList>
            <person name="Floudas D."/>
            <person name="Bentzer J."/>
            <person name="Ahren D."/>
            <person name="Johansson T."/>
            <person name="Persson P."/>
            <person name="Tunlid A."/>
        </authorList>
    </citation>
    <scope>NUCLEOTIDE SEQUENCE [LARGE SCALE GENOMIC DNA]</scope>
    <source>
        <strain evidence="2 3">CBS 101986</strain>
    </source>
</reference>
<feature type="region of interest" description="Disordered" evidence="1">
    <location>
        <begin position="87"/>
        <end position="141"/>
    </location>
</feature>
<protein>
    <submittedName>
        <fullName evidence="2">Uncharacterized protein</fullName>
    </submittedName>
</protein>
<comment type="caution">
    <text evidence="2">The sequence shown here is derived from an EMBL/GenBank/DDBJ whole genome shotgun (WGS) entry which is preliminary data.</text>
</comment>
<keyword evidence="3" id="KW-1185">Reference proteome</keyword>
<gene>
    <name evidence="2" type="ORF">D9619_011742</name>
</gene>
<feature type="region of interest" description="Disordered" evidence="1">
    <location>
        <begin position="189"/>
        <end position="214"/>
    </location>
</feature>
<evidence type="ECO:0000313" key="2">
    <source>
        <dbReference type="EMBL" id="KAF5314465.1"/>
    </source>
</evidence>
<organism evidence="2 3">
    <name type="scientific">Psilocybe cf. subviscida</name>
    <dbReference type="NCBI Taxonomy" id="2480587"/>
    <lineage>
        <taxon>Eukaryota</taxon>
        <taxon>Fungi</taxon>
        <taxon>Dikarya</taxon>
        <taxon>Basidiomycota</taxon>
        <taxon>Agaricomycotina</taxon>
        <taxon>Agaricomycetes</taxon>
        <taxon>Agaricomycetidae</taxon>
        <taxon>Agaricales</taxon>
        <taxon>Agaricineae</taxon>
        <taxon>Strophariaceae</taxon>
        <taxon>Psilocybe</taxon>
    </lineage>
</organism>
<evidence type="ECO:0000256" key="1">
    <source>
        <dbReference type="SAM" id="MobiDB-lite"/>
    </source>
</evidence>
<proteinExistence type="predicted"/>
<name>A0A8H5B0G2_9AGAR</name>
<dbReference type="Proteomes" id="UP000567179">
    <property type="component" value="Unassembled WGS sequence"/>
</dbReference>
<sequence length="226" mass="25502">MIRGDGYVEQRRNGLHWTKTKTRMIRNERRSPRDHVTREYSRDPNDTDWVERRENPRRQKATVKVQAKTREEKKGVAGKEIRIAQPAKRMRTQTKPQTQILGALDSETGPSSDTLAPEAPSQPKLERKCSPDLRNGTNPPFRNSTLIFSVSAIPTTLTSIFAGGGCFDFRRALAPRFRVLISTLAPLTAPEEPLPSQPARIPRRTRSSSRPSFALAPLPQRLAVKT</sequence>
<feature type="region of interest" description="Disordered" evidence="1">
    <location>
        <begin position="27"/>
        <end position="60"/>
    </location>
</feature>
<dbReference type="AlphaFoldDB" id="A0A8H5B0G2"/>
<accession>A0A8H5B0G2</accession>
<feature type="compositionally biased region" description="Basic and acidic residues" evidence="1">
    <location>
        <begin position="27"/>
        <end position="57"/>
    </location>
</feature>
<dbReference type="EMBL" id="JAACJJ010000044">
    <property type="protein sequence ID" value="KAF5314465.1"/>
    <property type="molecule type" value="Genomic_DNA"/>
</dbReference>
<evidence type="ECO:0000313" key="3">
    <source>
        <dbReference type="Proteomes" id="UP000567179"/>
    </source>
</evidence>